<feature type="compositionally biased region" description="Polar residues" evidence="1">
    <location>
        <begin position="56"/>
        <end position="66"/>
    </location>
</feature>
<gene>
    <name evidence="2" type="ORF">Pan189_04400</name>
</gene>
<evidence type="ECO:0000256" key="1">
    <source>
        <dbReference type="SAM" id="MobiDB-lite"/>
    </source>
</evidence>
<sequence>MAIAARSGGVSVTKQGYVTLDNRRYGTYRSTGREIPAALSDSGSMLESARHGVYGRSSSPIYGTDL</sequence>
<dbReference type="Proteomes" id="UP000317318">
    <property type="component" value="Chromosome"/>
</dbReference>
<dbReference type="EMBL" id="CP036268">
    <property type="protein sequence ID" value="QDT36085.1"/>
    <property type="molecule type" value="Genomic_DNA"/>
</dbReference>
<proteinExistence type="predicted"/>
<dbReference type="AlphaFoldDB" id="A0A517QWP0"/>
<feature type="region of interest" description="Disordered" evidence="1">
    <location>
        <begin position="39"/>
        <end position="66"/>
    </location>
</feature>
<dbReference type="KEGG" id="svp:Pan189_04400"/>
<keyword evidence="3" id="KW-1185">Reference proteome</keyword>
<name>A0A517QWP0_9PLAN</name>
<accession>A0A517QWP0</accession>
<evidence type="ECO:0000313" key="2">
    <source>
        <dbReference type="EMBL" id="QDT36085.1"/>
    </source>
</evidence>
<protein>
    <submittedName>
        <fullName evidence="2">Uncharacterized protein</fullName>
    </submittedName>
</protein>
<reference evidence="2 3" key="1">
    <citation type="submission" date="2019-02" db="EMBL/GenBank/DDBJ databases">
        <title>Deep-cultivation of Planctomycetes and their phenomic and genomic characterization uncovers novel biology.</title>
        <authorList>
            <person name="Wiegand S."/>
            <person name="Jogler M."/>
            <person name="Boedeker C."/>
            <person name="Pinto D."/>
            <person name="Vollmers J."/>
            <person name="Rivas-Marin E."/>
            <person name="Kohn T."/>
            <person name="Peeters S.H."/>
            <person name="Heuer A."/>
            <person name="Rast P."/>
            <person name="Oberbeckmann S."/>
            <person name="Bunk B."/>
            <person name="Jeske O."/>
            <person name="Meyerdierks A."/>
            <person name="Storesund J.E."/>
            <person name="Kallscheuer N."/>
            <person name="Luecker S."/>
            <person name="Lage O.M."/>
            <person name="Pohl T."/>
            <person name="Merkel B.J."/>
            <person name="Hornburger P."/>
            <person name="Mueller R.-W."/>
            <person name="Bruemmer F."/>
            <person name="Labrenz M."/>
            <person name="Spormann A.M."/>
            <person name="Op den Camp H."/>
            <person name="Overmann J."/>
            <person name="Amann R."/>
            <person name="Jetten M.S.M."/>
            <person name="Mascher T."/>
            <person name="Medema M.H."/>
            <person name="Devos D.P."/>
            <person name="Kaster A.-K."/>
            <person name="Ovreas L."/>
            <person name="Rohde M."/>
            <person name="Galperin M.Y."/>
            <person name="Jogler C."/>
        </authorList>
    </citation>
    <scope>NUCLEOTIDE SEQUENCE [LARGE SCALE GENOMIC DNA]</scope>
    <source>
        <strain evidence="2 3">Pan189</strain>
    </source>
</reference>
<organism evidence="2 3">
    <name type="scientific">Stratiformator vulcanicus</name>
    <dbReference type="NCBI Taxonomy" id="2527980"/>
    <lineage>
        <taxon>Bacteria</taxon>
        <taxon>Pseudomonadati</taxon>
        <taxon>Planctomycetota</taxon>
        <taxon>Planctomycetia</taxon>
        <taxon>Planctomycetales</taxon>
        <taxon>Planctomycetaceae</taxon>
        <taxon>Stratiformator</taxon>
    </lineage>
</organism>
<evidence type="ECO:0000313" key="3">
    <source>
        <dbReference type="Proteomes" id="UP000317318"/>
    </source>
</evidence>